<accession>A0A0X8XB01</accession>
<protein>
    <recommendedName>
        <fullName evidence="3">Ync</fullName>
    </recommendedName>
</protein>
<evidence type="ECO:0000313" key="1">
    <source>
        <dbReference type="EMBL" id="BAU58725.1"/>
    </source>
</evidence>
<gene>
    <name evidence="1" type="ORF">HH1059_20230</name>
</gene>
<dbReference type="Proteomes" id="UP000218890">
    <property type="component" value="Chromosome"/>
</dbReference>
<dbReference type="EMBL" id="AP017372">
    <property type="protein sequence ID" value="BAU58725.1"/>
    <property type="molecule type" value="Genomic_DNA"/>
</dbReference>
<proteinExistence type="predicted"/>
<dbReference type="RefSeq" id="WP_096410043.1">
    <property type="nucleotide sequence ID" value="NZ_AP017372.2"/>
</dbReference>
<dbReference type="AlphaFoldDB" id="A0A0X8XB01"/>
<evidence type="ECO:0008006" key="3">
    <source>
        <dbReference type="Google" id="ProtNLM"/>
    </source>
</evidence>
<dbReference type="KEGG" id="hhk:HH1059_20230"/>
<keyword evidence="2" id="KW-1185">Reference proteome</keyword>
<dbReference type="OrthoDB" id="114489at2"/>
<sequence>MSLFDDQRAMLRRVAEGLGTELRDQVAFVGGCTTGLLLTDAFTREQVRSTDDVDLIISVMTYAHLNRFKEALKTKGFKDPSPMDGEMPICAMKLGELRIDLIPDHDEVLGFSNHWYPLALKTAEPVSLGGDLTIRVVTPPLFIATKLEAYKGRGESDPLSSNDIEDILNLVDGRPELLDEVRAADSALQAYIAAELSELLGKDDFSYAVQSQAGDPDREALLFERLEILTGVRG</sequence>
<evidence type="ECO:0000313" key="2">
    <source>
        <dbReference type="Proteomes" id="UP000218890"/>
    </source>
</evidence>
<name>A0A0X8XB01_HALHR</name>
<reference evidence="1" key="1">
    <citation type="submission" date="2016-02" db="EMBL/GenBank/DDBJ databases">
        <title>Halorhodospira halochloris DSM-1059 complete genome, version 2.</title>
        <authorList>
            <person name="Tsukatani Y."/>
        </authorList>
    </citation>
    <scope>NUCLEOTIDE SEQUENCE</scope>
    <source>
        <strain evidence="1">DSM 1059</strain>
    </source>
</reference>
<organism evidence="1 2">
    <name type="scientific">Halorhodospira halochloris</name>
    <name type="common">Ectothiorhodospira halochloris</name>
    <dbReference type="NCBI Taxonomy" id="1052"/>
    <lineage>
        <taxon>Bacteria</taxon>
        <taxon>Pseudomonadati</taxon>
        <taxon>Pseudomonadota</taxon>
        <taxon>Gammaproteobacteria</taxon>
        <taxon>Chromatiales</taxon>
        <taxon>Ectothiorhodospiraceae</taxon>
        <taxon>Halorhodospira</taxon>
    </lineage>
</organism>